<dbReference type="AlphaFoldDB" id="K9XVI7"/>
<protein>
    <recommendedName>
        <fullName evidence="3">DUF29 domain-containing protein</fullName>
    </recommendedName>
</protein>
<dbReference type="Proteomes" id="UP000010473">
    <property type="component" value="Chromosome"/>
</dbReference>
<dbReference type="PANTHER" id="PTHR34235">
    <property type="entry name" value="SLR1203 PROTEIN-RELATED"/>
    <property type="match status" value="1"/>
</dbReference>
<gene>
    <name evidence="1" type="ordered locus">Sta7437_3098</name>
</gene>
<dbReference type="KEGG" id="scs:Sta7437_3098"/>
<organism evidence="1 2">
    <name type="scientific">Stanieria cyanosphaera (strain ATCC 29371 / PCC 7437)</name>
    <dbReference type="NCBI Taxonomy" id="111780"/>
    <lineage>
        <taxon>Bacteria</taxon>
        <taxon>Bacillati</taxon>
        <taxon>Cyanobacteriota</taxon>
        <taxon>Cyanophyceae</taxon>
        <taxon>Pleurocapsales</taxon>
        <taxon>Dermocarpellaceae</taxon>
        <taxon>Stanieria</taxon>
    </lineage>
</organism>
<dbReference type="PATRIC" id="fig|111780.3.peg.3218"/>
<sequence length="141" mass="17011">MKTISKYDSDYYEWSQEQSRLLRECQFDLLDVENLAEEIESLGKSDRRKVRSLFVRLLEHLLKRRYVRIQECYRGWDVEIRNFSRAIFRILEDSPSLKNYLKEIADKCYKEAMSSVEEEYELYDFSGGLNLEDVINDLIEE</sequence>
<dbReference type="Gene3D" id="1.20.1220.20">
    <property type="entry name" value="Uncharcterised protein PF01724"/>
    <property type="match status" value="1"/>
</dbReference>
<keyword evidence="2" id="KW-1185">Reference proteome</keyword>
<dbReference type="OrthoDB" id="5769308at2"/>
<evidence type="ECO:0008006" key="3">
    <source>
        <dbReference type="Google" id="ProtNLM"/>
    </source>
</evidence>
<accession>K9XVI7</accession>
<name>K9XVI7_STAC7</name>
<reference evidence="2" key="1">
    <citation type="journal article" date="2013" name="Proc. Natl. Acad. Sci. U.S.A.">
        <title>Improving the coverage of the cyanobacterial phylum using diversity-driven genome sequencing.</title>
        <authorList>
            <person name="Shih P.M."/>
            <person name="Wu D."/>
            <person name="Latifi A."/>
            <person name="Axen S.D."/>
            <person name="Fewer D.P."/>
            <person name="Talla E."/>
            <person name="Calteau A."/>
            <person name="Cai F."/>
            <person name="Tandeau de Marsac N."/>
            <person name="Rippka R."/>
            <person name="Herdman M."/>
            <person name="Sivonen K."/>
            <person name="Coursin T."/>
            <person name="Laurent T."/>
            <person name="Goodwin L."/>
            <person name="Nolan M."/>
            <person name="Davenport K.W."/>
            <person name="Han C.S."/>
            <person name="Rubin E.M."/>
            <person name="Eisen J.A."/>
            <person name="Woyke T."/>
            <person name="Gugger M."/>
            <person name="Kerfeld C.A."/>
        </authorList>
    </citation>
    <scope>NUCLEOTIDE SEQUENCE [LARGE SCALE GENOMIC DNA]</scope>
    <source>
        <strain evidence="2">ATCC 29371 / PCC 7437</strain>
    </source>
</reference>
<dbReference type="EMBL" id="CP003653">
    <property type="protein sequence ID" value="AFZ36610.1"/>
    <property type="molecule type" value="Genomic_DNA"/>
</dbReference>
<evidence type="ECO:0000313" key="1">
    <source>
        <dbReference type="EMBL" id="AFZ36610.1"/>
    </source>
</evidence>
<dbReference type="STRING" id="111780.Sta7437_3098"/>
<dbReference type="InterPro" id="IPR002636">
    <property type="entry name" value="DUF29"/>
</dbReference>
<dbReference type="RefSeq" id="WP_015194275.1">
    <property type="nucleotide sequence ID" value="NC_019748.1"/>
</dbReference>
<proteinExistence type="predicted"/>
<dbReference type="eggNOG" id="COG2442">
    <property type="taxonomic scope" value="Bacteria"/>
</dbReference>
<evidence type="ECO:0000313" key="2">
    <source>
        <dbReference type="Proteomes" id="UP000010473"/>
    </source>
</evidence>
<dbReference type="Pfam" id="PF01724">
    <property type="entry name" value="DUF29"/>
    <property type="match status" value="1"/>
</dbReference>
<dbReference type="HOGENOM" id="CLU_116670_0_1_3"/>